<dbReference type="EMBL" id="CP021112">
    <property type="protein sequence ID" value="ARQ00010.1"/>
    <property type="molecule type" value="Genomic_DNA"/>
</dbReference>
<organism evidence="1 2">
    <name type="scientific">Pseudorhodoplanes sinuspersici</name>
    <dbReference type="NCBI Taxonomy" id="1235591"/>
    <lineage>
        <taxon>Bacteria</taxon>
        <taxon>Pseudomonadati</taxon>
        <taxon>Pseudomonadota</taxon>
        <taxon>Alphaproteobacteria</taxon>
        <taxon>Hyphomicrobiales</taxon>
        <taxon>Pseudorhodoplanes</taxon>
    </lineage>
</organism>
<evidence type="ECO:0000313" key="1">
    <source>
        <dbReference type="EMBL" id="ARQ00010.1"/>
    </source>
</evidence>
<accession>A0A1W6ZRK8</accession>
<keyword evidence="2" id="KW-1185">Reference proteome</keyword>
<dbReference type="OrthoDB" id="7847174at2"/>
<reference evidence="1 2" key="1">
    <citation type="submission" date="2017-05" db="EMBL/GenBank/DDBJ databases">
        <title>Full genome sequence of Pseudorhodoplanes sinuspersici.</title>
        <authorList>
            <person name="Dastgheib S.M.M."/>
            <person name="Shavandi M."/>
            <person name="Tirandaz H."/>
        </authorList>
    </citation>
    <scope>NUCLEOTIDE SEQUENCE [LARGE SCALE GENOMIC DNA]</scope>
    <source>
        <strain evidence="1 2">RIPI110</strain>
    </source>
</reference>
<proteinExistence type="predicted"/>
<dbReference type="AlphaFoldDB" id="A0A1W6ZRK8"/>
<dbReference type="KEGG" id="psin:CAK95_13630"/>
<sequence>MGLLDFLRRSKPPIKDVGQLGDFIDEQSAFLVQKGIYDYTRARSGHFAKVMLTDKGFQNALDRSRWRAYPLGLAMVGETVEGMLAVHSMEDRRATLDPLIKLVLSVFDRYPKPAAVSDDEWEQARADLALHLQRLSTHPPKRVIDIPEPFAERYFAMMPFDKPFLTPDAPTARSFMQLQLVTVQEELLKRMDAAQILQNLRQTFGDV</sequence>
<gene>
    <name evidence="1" type="ORF">CAK95_13630</name>
</gene>
<dbReference type="STRING" id="1235591.CAK95_13630"/>
<evidence type="ECO:0000313" key="2">
    <source>
        <dbReference type="Proteomes" id="UP000194137"/>
    </source>
</evidence>
<dbReference type="RefSeq" id="WP_086088411.1">
    <property type="nucleotide sequence ID" value="NZ_CP021112.1"/>
</dbReference>
<name>A0A1W6ZRK8_9HYPH</name>
<dbReference type="Proteomes" id="UP000194137">
    <property type="component" value="Chromosome"/>
</dbReference>
<protein>
    <submittedName>
        <fullName evidence="1">Uncharacterized protein</fullName>
    </submittedName>
</protein>